<accession>A0A6J2J417</accession>
<dbReference type="GeneID" id="114003870"/>
<feature type="compositionally biased region" description="Polar residues" evidence="1">
    <location>
        <begin position="339"/>
        <end position="350"/>
    </location>
</feature>
<evidence type="ECO:0000313" key="3">
    <source>
        <dbReference type="RefSeq" id="XP_027607025.1"/>
    </source>
</evidence>
<feature type="compositionally biased region" description="Low complexity" evidence="1">
    <location>
        <begin position="254"/>
        <end position="266"/>
    </location>
</feature>
<organism evidence="2 3">
    <name type="scientific">Pipra filicauda</name>
    <name type="common">Wire-tailed manakin</name>
    <dbReference type="NCBI Taxonomy" id="649802"/>
    <lineage>
        <taxon>Eukaryota</taxon>
        <taxon>Metazoa</taxon>
        <taxon>Chordata</taxon>
        <taxon>Craniata</taxon>
        <taxon>Vertebrata</taxon>
        <taxon>Euteleostomi</taxon>
        <taxon>Archelosauria</taxon>
        <taxon>Archosauria</taxon>
        <taxon>Dinosauria</taxon>
        <taxon>Saurischia</taxon>
        <taxon>Theropoda</taxon>
        <taxon>Coelurosauria</taxon>
        <taxon>Aves</taxon>
        <taxon>Neognathae</taxon>
        <taxon>Neoaves</taxon>
        <taxon>Telluraves</taxon>
        <taxon>Australaves</taxon>
        <taxon>Passeriformes</taxon>
        <taxon>Pipridae</taxon>
        <taxon>Pipra</taxon>
    </lineage>
</organism>
<dbReference type="RefSeq" id="XP_027607025.1">
    <property type="nucleotide sequence ID" value="XM_027751224.1"/>
</dbReference>
<keyword evidence="2" id="KW-1185">Reference proteome</keyword>
<feature type="region of interest" description="Disordered" evidence="1">
    <location>
        <begin position="1"/>
        <end position="24"/>
    </location>
</feature>
<dbReference type="InParanoid" id="A0A6J2J417"/>
<feature type="compositionally biased region" description="Low complexity" evidence="1">
    <location>
        <begin position="306"/>
        <end position="332"/>
    </location>
</feature>
<feature type="compositionally biased region" description="Pro residues" evidence="1">
    <location>
        <begin position="1"/>
        <end position="10"/>
    </location>
</feature>
<sequence>MRRHSQPPPTLQGRVAPRSSAIASLPTPQVQTTLEHLITIKPAGVCADLFNRLLIALGEQQAPSHSRQKTRTKRGTRSFQALPAQPVLGQCRLSRTARDAAAMLRSRPAGARGHGGYQPRNPLPTGGKPSSFQKTNRREEKLTEPAAPLPPQRPRSGHWETCGSQVTAHPRSRRSDHRGPGVSAAKLWVPRSGPPQPTRVLPLRARHGGPAGPAHLAHLSHLSHLSRRSAPAPPLPLRPHGSAGPRRRRPPFMGPAAAPPRAAGPPRARDARPEPAPPSLCRAGEPRVPPWSPFAQACAPAPGTLPSPTGSAGDAPAAAGRRGSRGSSAGAHPRGGEGTETTEAKCSSVPQHHEAPSWPVAWWEIGRFRPKGHLLSSPTTAPTSSSSEDEEMAQPRTSVPRMALGF</sequence>
<protein>
    <submittedName>
        <fullName evidence="3">Translation initiation factor IF-2-like</fullName>
    </submittedName>
</protein>
<gene>
    <name evidence="3" type="primary">LOC114003870</name>
</gene>
<name>A0A6J2J417_9PASS</name>
<dbReference type="Proteomes" id="UP000504627">
    <property type="component" value="Unplaced"/>
</dbReference>
<feature type="region of interest" description="Disordered" evidence="1">
    <location>
        <begin position="107"/>
        <end position="355"/>
    </location>
</feature>
<feature type="compositionally biased region" description="Low complexity" evidence="1">
    <location>
        <begin position="376"/>
        <end position="386"/>
    </location>
</feature>
<dbReference type="AlphaFoldDB" id="A0A6J2J417"/>
<evidence type="ECO:0000313" key="2">
    <source>
        <dbReference type="Proteomes" id="UP000504627"/>
    </source>
</evidence>
<evidence type="ECO:0000256" key="1">
    <source>
        <dbReference type="SAM" id="MobiDB-lite"/>
    </source>
</evidence>
<feature type="region of interest" description="Disordered" evidence="1">
    <location>
        <begin position="371"/>
        <end position="406"/>
    </location>
</feature>
<feature type="compositionally biased region" description="Low complexity" evidence="1">
    <location>
        <begin position="214"/>
        <end position="223"/>
    </location>
</feature>
<reference evidence="3" key="1">
    <citation type="submission" date="2025-08" db="UniProtKB">
        <authorList>
            <consortium name="RefSeq"/>
        </authorList>
    </citation>
    <scope>IDENTIFICATION</scope>
    <source>
        <tissue evidence="3">Muscle</tissue>
    </source>
</reference>
<proteinExistence type="predicted"/>